<reference evidence="2" key="1">
    <citation type="submission" date="2015-02" db="EMBL/GenBank/DDBJ databases">
        <title>A novel member of the family Ruminococcaceae isolated from human feces.</title>
        <authorList>
            <person name="Shkoporov A.N."/>
            <person name="Chaplin A.V."/>
            <person name="Motuzova O.V."/>
            <person name="Kafarskaia L.I."/>
            <person name="Khokhlova E.V."/>
            <person name="Efimov B.A."/>
        </authorList>
    </citation>
    <scope>NUCLEOTIDE SEQUENCE [LARGE SCALE GENOMIC DNA]</scope>
    <source>
        <strain evidence="2">585-1</strain>
    </source>
</reference>
<reference evidence="3 7" key="2">
    <citation type="submission" date="2015-10" db="EMBL/GenBank/DDBJ databases">
        <title>A novel member of the family Ruminococcaceae isolated from human faeces.</title>
        <authorList>
            <person name="Shkoporov A.N."/>
            <person name="Chaplin A.V."/>
            <person name="Motuzova O.V."/>
            <person name="Kafarskaia L.I."/>
            <person name="Efimov B.A."/>
        </authorList>
    </citation>
    <scope>NUCLEOTIDE SEQUENCE [LARGE SCALE GENOMIC DNA]</scope>
    <source>
        <strain evidence="3 7">668</strain>
    </source>
</reference>
<evidence type="ECO:0000313" key="9">
    <source>
        <dbReference type="Proteomes" id="UP000472755"/>
    </source>
</evidence>
<dbReference type="Pfam" id="PF01636">
    <property type="entry name" value="APH"/>
    <property type="match status" value="1"/>
</dbReference>
<sequence length="370" mass="41267">MANPAENTLSEVLAAYAFAGEVVGAARFGQGHINDTFCVYTQTAEGDCVRYILQRMSAAAFKHPDQLMQNIVGVTDYLRDLIEKDGGDAARETMTVLRTKNGAAYFTDSEGGAWRVYPFVENTLCLQKAETPELFYASAKAFGNFQRMLKDYPADTLFETIEKFHDTENRLANFEKALAADKLGRAKDCAPEIAFVKAHAADCSVALEALRAGRLPLRVTHNDTKLNNILIDKDTGEGICVIDLDTVMPGLSINDFGDSIRFGANHSAEDERDLSKVNFDLPLFDIYTKGFLEGAAGTLTDAEKEYLPWGAKLMTLECGIRFLTDYLEGDTYFKIHRDGQNLDRCRTQFKLVRDMEARWDEMAAVVKKYS</sequence>
<dbReference type="PANTHER" id="PTHR21064">
    <property type="entry name" value="AMINOGLYCOSIDE PHOSPHOTRANSFERASE DOMAIN-CONTAINING PROTEIN-RELATED"/>
    <property type="match status" value="1"/>
</dbReference>
<dbReference type="InterPro" id="IPR002575">
    <property type="entry name" value="Aminoglycoside_PTrfase"/>
</dbReference>
<dbReference type="Gene3D" id="3.90.1200.10">
    <property type="match status" value="1"/>
</dbReference>
<dbReference type="SUPFAM" id="SSF56112">
    <property type="entry name" value="Protein kinase-like (PK-like)"/>
    <property type="match status" value="1"/>
</dbReference>
<dbReference type="PANTHER" id="PTHR21064:SF5">
    <property type="entry name" value="SLR1880 PROTEIN"/>
    <property type="match status" value="1"/>
</dbReference>
<name>A0A0D8IY43_9FIRM</name>
<protein>
    <submittedName>
        <fullName evidence="4 5">Phosphotransferase</fullName>
    </submittedName>
    <submittedName>
        <fullName evidence="2">Mucin desulfatase</fullName>
    </submittedName>
</protein>
<accession>A0A0W7TPX4</accession>
<dbReference type="Proteomes" id="UP000472755">
    <property type="component" value="Unassembled WGS sequence"/>
</dbReference>
<evidence type="ECO:0000313" key="2">
    <source>
        <dbReference type="EMBL" id="KJF39404.1"/>
    </source>
</evidence>
<dbReference type="EMBL" id="WMZU01000008">
    <property type="protein sequence ID" value="MTS26992.1"/>
    <property type="molecule type" value="Genomic_DNA"/>
</dbReference>
<dbReference type="Proteomes" id="UP000053433">
    <property type="component" value="Unassembled WGS sequence"/>
</dbReference>
<dbReference type="GO" id="GO:0016740">
    <property type="term" value="F:transferase activity"/>
    <property type="evidence" value="ECO:0007669"/>
    <property type="project" value="UniProtKB-KW"/>
</dbReference>
<organism evidence="2 6">
    <name type="scientific">Ruthenibacterium lactatiformans</name>
    <dbReference type="NCBI Taxonomy" id="1550024"/>
    <lineage>
        <taxon>Bacteria</taxon>
        <taxon>Bacillati</taxon>
        <taxon>Bacillota</taxon>
        <taxon>Clostridia</taxon>
        <taxon>Eubacteriales</taxon>
        <taxon>Oscillospiraceae</taxon>
        <taxon>Ruthenibacterium</taxon>
    </lineage>
</organism>
<gene>
    <name evidence="3" type="ORF">ASJ35_11705</name>
    <name evidence="4" type="ORF">FYJ76_04070</name>
    <name evidence="5" type="ORF">GMD59_06780</name>
    <name evidence="2" type="ORF">TQ39_12410</name>
</gene>
<dbReference type="InterPro" id="IPR011009">
    <property type="entry name" value="Kinase-like_dom_sf"/>
</dbReference>
<dbReference type="AlphaFoldDB" id="A0A0D8IY43"/>
<feature type="domain" description="Aminoglycoside phosphotransferase" evidence="1">
    <location>
        <begin position="27"/>
        <end position="267"/>
    </location>
</feature>
<keyword evidence="4" id="KW-0808">Transferase</keyword>
<dbReference type="PATRIC" id="fig|1550024.3.peg.2829"/>
<comment type="caution">
    <text evidence="2">The sequence shown here is derived from an EMBL/GenBank/DDBJ whole genome shotgun (WGS) entry which is preliminary data.</text>
</comment>
<accession>A0A0D8IY43</accession>
<dbReference type="EMBL" id="VUNJ01000003">
    <property type="protein sequence ID" value="MST91116.1"/>
    <property type="molecule type" value="Genomic_DNA"/>
</dbReference>
<reference evidence="5 9" key="3">
    <citation type="journal article" date="2019" name="Nat. Med.">
        <title>A library of human gut bacterial isolates paired with longitudinal multiomics data enables mechanistic microbiome research.</title>
        <authorList>
            <person name="Poyet M."/>
            <person name="Groussin M."/>
            <person name="Gibbons S.M."/>
            <person name="Avila-Pacheco J."/>
            <person name="Jiang X."/>
            <person name="Kearney S.M."/>
            <person name="Perrotta A.R."/>
            <person name="Berdy B."/>
            <person name="Zhao S."/>
            <person name="Lieberman T.D."/>
            <person name="Swanson P.K."/>
            <person name="Smith M."/>
            <person name="Roesemann S."/>
            <person name="Alexander J.E."/>
            <person name="Rich S.A."/>
            <person name="Livny J."/>
            <person name="Vlamakis H."/>
            <person name="Clish C."/>
            <person name="Bullock K."/>
            <person name="Deik A."/>
            <person name="Scott J."/>
            <person name="Pierce K.A."/>
            <person name="Xavier R.J."/>
            <person name="Alm E.J."/>
        </authorList>
    </citation>
    <scope>NUCLEOTIDE SEQUENCE [LARGE SCALE GENOMIC DNA]</scope>
    <source>
        <strain evidence="5 9">BIOML-A4</strain>
    </source>
</reference>
<dbReference type="Proteomes" id="UP000431913">
    <property type="component" value="Unassembled WGS sequence"/>
</dbReference>
<dbReference type="EMBL" id="LMUA01000015">
    <property type="protein sequence ID" value="KUE75863.1"/>
    <property type="molecule type" value="Genomic_DNA"/>
</dbReference>
<dbReference type="RefSeq" id="WP_050005728.1">
    <property type="nucleotide sequence ID" value="NZ_CATXDA010000072.1"/>
</dbReference>
<evidence type="ECO:0000259" key="1">
    <source>
        <dbReference type="Pfam" id="PF01636"/>
    </source>
</evidence>
<keyword evidence="6" id="KW-1185">Reference proteome</keyword>
<evidence type="ECO:0000313" key="4">
    <source>
        <dbReference type="EMBL" id="MST91116.1"/>
    </source>
</evidence>
<evidence type="ECO:0000313" key="3">
    <source>
        <dbReference type="EMBL" id="KUE75863.1"/>
    </source>
</evidence>
<dbReference type="Proteomes" id="UP000032483">
    <property type="component" value="Unassembled WGS sequence"/>
</dbReference>
<evidence type="ECO:0000313" key="8">
    <source>
        <dbReference type="Proteomes" id="UP000431913"/>
    </source>
</evidence>
<dbReference type="EMBL" id="JXXK01000018">
    <property type="protein sequence ID" value="KJF39404.1"/>
    <property type="molecule type" value="Genomic_DNA"/>
</dbReference>
<dbReference type="GeneID" id="42857376"/>
<evidence type="ECO:0000313" key="7">
    <source>
        <dbReference type="Proteomes" id="UP000053433"/>
    </source>
</evidence>
<reference evidence="4 8" key="4">
    <citation type="submission" date="2019-08" db="EMBL/GenBank/DDBJ databases">
        <title>In-depth cultivation of the pig gut microbiome towards novel bacterial diversity and tailored functional studies.</title>
        <authorList>
            <person name="Wylensek D."/>
            <person name="Hitch T.C.A."/>
            <person name="Clavel T."/>
        </authorList>
    </citation>
    <scope>NUCLEOTIDE SEQUENCE [LARGE SCALE GENOMIC DNA]</scope>
    <source>
        <strain evidence="4 8">WCA3-601-WT-6J</strain>
    </source>
</reference>
<dbReference type="InterPro" id="IPR050249">
    <property type="entry name" value="Pseudomonas-type_ThrB"/>
</dbReference>
<proteinExistence type="predicted"/>
<evidence type="ECO:0000313" key="6">
    <source>
        <dbReference type="Proteomes" id="UP000032483"/>
    </source>
</evidence>
<evidence type="ECO:0000313" key="5">
    <source>
        <dbReference type="EMBL" id="MTS26992.1"/>
    </source>
</evidence>